<keyword evidence="5 6" id="KW-0482">Metalloprotease</keyword>
<evidence type="ECO:0000256" key="5">
    <source>
        <dbReference type="ARBA" id="ARBA00023049"/>
    </source>
</evidence>
<evidence type="ECO:0000313" key="9">
    <source>
        <dbReference type="Proteomes" id="UP001290861"/>
    </source>
</evidence>
<comment type="caution">
    <text evidence="8">The sequence shown here is derived from an EMBL/GenBank/DDBJ whole genome shotgun (WGS) entry which is preliminary data.</text>
</comment>
<sequence length="242" mass="27150">MDPIPANRSLAYLLGRRSAPLFLKANWIFKALAGSEKEKISAEFQMGLLLAQAYEEKVPTFGSNRLDEIAAQLTARLRNKNRQHRFRLDQSGELNACAIPGGFIYVSEKLFDLCGEDTDAIAFVLAHEMAHGIHGDANERYLTKTVISGLLRLKTRGLSPGTQQLLARLIQQGYSREQEFRADRFAVALTRAAGFDPEGGCRLFSNLRKTSNDPNPFGAYLSSHPPMDERIKRIEKRIKERA</sequence>
<feature type="domain" description="Peptidase M48" evidence="7">
    <location>
        <begin position="64"/>
        <end position="237"/>
    </location>
</feature>
<proteinExistence type="inferred from homology"/>
<dbReference type="PANTHER" id="PTHR22726">
    <property type="entry name" value="METALLOENDOPEPTIDASE OMA1"/>
    <property type="match status" value="1"/>
</dbReference>
<keyword evidence="4 6" id="KW-0862">Zinc</keyword>
<dbReference type="Proteomes" id="UP001290861">
    <property type="component" value="Unassembled WGS sequence"/>
</dbReference>
<protein>
    <submittedName>
        <fullName evidence="8">M48 family metallopeptidase</fullName>
    </submittedName>
</protein>
<dbReference type="Gene3D" id="3.30.2010.10">
    <property type="entry name" value="Metalloproteases ('zincins'), catalytic domain"/>
    <property type="match status" value="1"/>
</dbReference>
<keyword evidence="1 6" id="KW-0645">Protease</keyword>
<accession>A0ABU5N1I7</accession>
<evidence type="ECO:0000256" key="6">
    <source>
        <dbReference type="RuleBase" id="RU003983"/>
    </source>
</evidence>
<gene>
    <name evidence="8" type="ORF">P9H32_16710</name>
</gene>
<dbReference type="Pfam" id="PF01435">
    <property type="entry name" value="Peptidase_M48"/>
    <property type="match status" value="1"/>
</dbReference>
<evidence type="ECO:0000313" key="8">
    <source>
        <dbReference type="EMBL" id="MDZ8120274.1"/>
    </source>
</evidence>
<evidence type="ECO:0000259" key="7">
    <source>
        <dbReference type="Pfam" id="PF01435"/>
    </source>
</evidence>
<comment type="cofactor">
    <cofactor evidence="6">
        <name>Zn(2+)</name>
        <dbReference type="ChEBI" id="CHEBI:29105"/>
    </cofactor>
    <text evidence="6">Binds 1 zinc ion per subunit.</text>
</comment>
<evidence type="ECO:0000256" key="1">
    <source>
        <dbReference type="ARBA" id="ARBA00022670"/>
    </source>
</evidence>
<dbReference type="EMBL" id="JARVCO010000012">
    <property type="protein sequence ID" value="MDZ8120274.1"/>
    <property type="molecule type" value="Genomic_DNA"/>
</dbReference>
<dbReference type="CDD" id="cd07324">
    <property type="entry name" value="M48C_Oma1-like"/>
    <property type="match status" value="1"/>
</dbReference>
<dbReference type="PANTHER" id="PTHR22726:SF1">
    <property type="entry name" value="METALLOENDOPEPTIDASE OMA1, MITOCHONDRIAL"/>
    <property type="match status" value="1"/>
</dbReference>
<reference evidence="8 9" key="1">
    <citation type="journal article" date="2024" name="Appl. Environ. Microbiol.">
        <title>Pontiella agarivorans sp. nov., a novel marine anaerobic bacterium capable of degrading macroalgal polysaccharides and fixing nitrogen.</title>
        <authorList>
            <person name="Liu N."/>
            <person name="Kivenson V."/>
            <person name="Peng X."/>
            <person name="Cui Z."/>
            <person name="Lankiewicz T.S."/>
            <person name="Gosselin K.M."/>
            <person name="English C.J."/>
            <person name="Blair E.M."/>
            <person name="O'Malley M.A."/>
            <person name="Valentine D.L."/>
        </authorList>
    </citation>
    <scope>NUCLEOTIDE SEQUENCE [LARGE SCALE GENOMIC DNA]</scope>
    <source>
        <strain evidence="8 9">NLcol2</strain>
    </source>
</reference>
<keyword evidence="9" id="KW-1185">Reference proteome</keyword>
<evidence type="ECO:0000256" key="3">
    <source>
        <dbReference type="ARBA" id="ARBA00022801"/>
    </source>
</evidence>
<comment type="similarity">
    <text evidence="6">Belongs to the peptidase M48 family.</text>
</comment>
<dbReference type="InterPro" id="IPR001915">
    <property type="entry name" value="Peptidase_M48"/>
</dbReference>
<keyword evidence="3 6" id="KW-0378">Hydrolase</keyword>
<dbReference type="InterPro" id="IPR051156">
    <property type="entry name" value="Mito/Outer_Membr_Metalloprot"/>
</dbReference>
<organism evidence="8 9">
    <name type="scientific">Pontiella agarivorans</name>
    <dbReference type="NCBI Taxonomy" id="3038953"/>
    <lineage>
        <taxon>Bacteria</taxon>
        <taxon>Pseudomonadati</taxon>
        <taxon>Kiritimatiellota</taxon>
        <taxon>Kiritimatiellia</taxon>
        <taxon>Kiritimatiellales</taxon>
        <taxon>Pontiellaceae</taxon>
        <taxon>Pontiella</taxon>
    </lineage>
</organism>
<keyword evidence="2" id="KW-0479">Metal-binding</keyword>
<name>A0ABU5N1I7_9BACT</name>
<evidence type="ECO:0000256" key="4">
    <source>
        <dbReference type="ARBA" id="ARBA00022833"/>
    </source>
</evidence>
<evidence type="ECO:0000256" key="2">
    <source>
        <dbReference type="ARBA" id="ARBA00022723"/>
    </source>
</evidence>